<accession>A0ABN5N582</accession>
<dbReference type="RefSeq" id="WP_116821596.1">
    <property type="nucleotide sequence ID" value="NZ_CP030926.1"/>
</dbReference>
<dbReference type="GeneID" id="95399905"/>
<proteinExistence type="predicted"/>
<keyword evidence="1" id="KW-0812">Transmembrane</keyword>
<keyword evidence="3" id="KW-1185">Reference proteome</keyword>
<organism evidence="2 3">
    <name type="scientific">Peribacillus butanolivorans</name>
    <dbReference type="NCBI Taxonomy" id="421767"/>
    <lineage>
        <taxon>Bacteria</taxon>
        <taxon>Bacillati</taxon>
        <taxon>Bacillota</taxon>
        <taxon>Bacilli</taxon>
        <taxon>Bacillales</taxon>
        <taxon>Bacillaceae</taxon>
        <taxon>Peribacillus</taxon>
    </lineage>
</organism>
<dbReference type="Proteomes" id="UP000260457">
    <property type="component" value="Chromosome"/>
</dbReference>
<feature type="transmembrane region" description="Helical" evidence="1">
    <location>
        <begin position="53"/>
        <end position="73"/>
    </location>
</feature>
<dbReference type="EMBL" id="CP030926">
    <property type="protein sequence ID" value="AXN39875.1"/>
    <property type="molecule type" value="Genomic_DNA"/>
</dbReference>
<feature type="transmembrane region" description="Helical" evidence="1">
    <location>
        <begin position="85"/>
        <end position="110"/>
    </location>
</feature>
<evidence type="ECO:0000313" key="3">
    <source>
        <dbReference type="Proteomes" id="UP000260457"/>
    </source>
</evidence>
<reference evidence="2 3" key="1">
    <citation type="submission" date="2018-07" db="EMBL/GenBank/DDBJ databases">
        <title>The molecular basis for the intramolecular migration of carboxyl group in the catabolism of para-hydroxybenzoate via gentisate.</title>
        <authorList>
            <person name="Zhao H."/>
            <person name="Xu Y."/>
            <person name="Lin S."/>
            <person name="Spain J.C."/>
            <person name="Zhou N.-Y."/>
        </authorList>
    </citation>
    <scope>NUCLEOTIDE SEQUENCE [LARGE SCALE GENOMIC DNA]</scope>
    <source>
        <strain evidence="2 3">PHB-7a</strain>
    </source>
</reference>
<name>A0ABN5N582_9BACI</name>
<protein>
    <submittedName>
        <fullName evidence="2">Uncharacterized protein</fullName>
    </submittedName>
</protein>
<sequence>MRRKEKIEVLDFRGFMAGDIRRKETRPKKLTTPIYGFMPSITLSGFMHMSPEIAGLYAVVIGVGAFALLSHLAETTAAAHGYEALASFIETATHLIFPIAAYSFIGWFLFSL</sequence>
<evidence type="ECO:0000313" key="2">
    <source>
        <dbReference type="EMBL" id="AXN39875.1"/>
    </source>
</evidence>
<gene>
    <name evidence="2" type="ORF">DTO10_16905</name>
</gene>
<keyword evidence="1" id="KW-1133">Transmembrane helix</keyword>
<keyword evidence="1" id="KW-0472">Membrane</keyword>
<evidence type="ECO:0000256" key="1">
    <source>
        <dbReference type="SAM" id="Phobius"/>
    </source>
</evidence>